<dbReference type="HOGENOM" id="CLU_004485_7_2_2"/>
<evidence type="ECO:0000313" key="15">
    <source>
        <dbReference type="Proteomes" id="UP000011645"/>
    </source>
</evidence>
<keyword evidence="9 13" id="KW-0030">Aminoacyl-tRNA synthetase</keyword>
<dbReference type="InterPro" id="IPR009000">
    <property type="entry name" value="Transl_B-barrel_sf"/>
</dbReference>
<keyword evidence="5" id="KW-0862">Zinc</keyword>
<evidence type="ECO:0000259" key="11">
    <source>
        <dbReference type="PROSITE" id="PS50860"/>
    </source>
</evidence>
<dbReference type="PATRIC" id="fig|795797.18.peg.1835"/>
<evidence type="ECO:0000256" key="6">
    <source>
        <dbReference type="ARBA" id="ARBA00022840"/>
    </source>
</evidence>
<dbReference type="RefSeq" id="WP_008417310.1">
    <property type="nucleotide sequence ID" value="NC_014297.1"/>
</dbReference>
<dbReference type="InterPro" id="IPR018165">
    <property type="entry name" value="Ala-tRNA-synth_IIc_core"/>
</dbReference>
<gene>
    <name evidence="12" type="ordered locus">HacjB3_09205</name>
    <name evidence="13" type="ORF">C497_13473</name>
</gene>
<keyword evidence="8" id="KW-0648">Protein biosynthesis</keyword>
<keyword evidence="3" id="KW-0436">Ligase</keyword>
<keyword evidence="6" id="KW-0067">ATP-binding</keyword>
<keyword evidence="2" id="KW-0820">tRNA-binding</keyword>
<dbReference type="PANTHER" id="PTHR11777">
    <property type="entry name" value="ALANYL-TRNA SYNTHETASE"/>
    <property type="match status" value="1"/>
</dbReference>
<dbReference type="GO" id="GO:0005524">
    <property type="term" value="F:ATP binding"/>
    <property type="evidence" value="ECO:0007669"/>
    <property type="project" value="UniProtKB-KW"/>
</dbReference>
<dbReference type="Gene3D" id="2.40.30.130">
    <property type="match status" value="1"/>
</dbReference>
<evidence type="ECO:0000313" key="12">
    <source>
        <dbReference type="EMBL" id="ADJ15224.1"/>
    </source>
</evidence>
<dbReference type="EMBL" id="CP002062">
    <property type="protein sequence ID" value="ADJ15224.1"/>
    <property type="molecule type" value="Genomic_DNA"/>
</dbReference>
<proteinExistence type="inferred from homology"/>
<comment type="similarity">
    <text evidence="1">Belongs to the class-II aminoacyl-tRNA synthetase family.</text>
</comment>
<dbReference type="Pfam" id="PF07973">
    <property type="entry name" value="tRNA_SAD"/>
    <property type="match status" value="1"/>
</dbReference>
<dbReference type="PROSITE" id="PS50860">
    <property type="entry name" value="AA_TRNA_LIGASE_II_ALA"/>
    <property type="match status" value="1"/>
</dbReference>
<organism evidence="12 14">
    <name type="scientific">Halalkalicoccus jeotgali (strain DSM 18796 / CECT 7217 / JCM 14584 / KCTC 4019 / B3)</name>
    <dbReference type="NCBI Taxonomy" id="795797"/>
    <lineage>
        <taxon>Archaea</taxon>
        <taxon>Methanobacteriati</taxon>
        <taxon>Methanobacteriota</taxon>
        <taxon>Stenosarchaea group</taxon>
        <taxon>Halobacteria</taxon>
        <taxon>Halobacteriales</taxon>
        <taxon>Halococcaceae</taxon>
        <taxon>Halalkalicoccus</taxon>
    </lineage>
</organism>
<dbReference type="InterPro" id="IPR018164">
    <property type="entry name" value="Ala-tRNA-synth_IIc_N"/>
</dbReference>
<feature type="coiled-coil region" evidence="10">
    <location>
        <begin position="277"/>
        <end position="304"/>
    </location>
</feature>
<evidence type="ECO:0000256" key="7">
    <source>
        <dbReference type="ARBA" id="ARBA00022884"/>
    </source>
</evidence>
<dbReference type="eggNOG" id="arCOG01255">
    <property type="taxonomic scope" value="Archaea"/>
</dbReference>
<dbReference type="GO" id="GO:0002161">
    <property type="term" value="F:aminoacyl-tRNA deacylase activity"/>
    <property type="evidence" value="ECO:0007669"/>
    <property type="project" value="TreeGrafter"/>
</dbReference>
<dbReference type="SUPFAM" id="SSF55186">
    <property type="entry name" value="ThrRS/AlaRS common domain"/>
    <property type="match status" value="1"/>
</dbReference>
<evidence type="ECO:0000256" key="2">
    <source>
        <dbReference type="ARBA" id="ARBA00022555"/>
    </source>
</evidence>
<dbReference type="GO" id="GO:0006419">
    <property type="term" value="P:alanyl-tRNA aminoacylation"/>
    <property type="evidence" value="ECO:0007669"/>
    <property type="project" value="InterPro"/>
</dbReference>
<dbReference type="AlphaFoldDB" id="D8J3B7"/>
<evidence type="ECO:0000313" key="13">
    <source>
        <dbReference type="EMBL" id="ELY35199.1"/>
    </source>
</evidence>
<dbReference type="GeneID" id="9419650"/>
<evidence type="ECO:0000256" key="10">
    <source>
        <dbReference type="SAM" id="Coils"/>
    </source>
</evidence>
<dbReference type="Pfam" id="PF01411">
    <property type="entry name" value="tRNA-synt_2c"/>
    <property type="match status" value="1"/>
</dbReference>
<name>D8J3B7_HALJB</name>
<dbReference type="EMBL" id="AOHV01000035">
    <property type="protein sequence ID" value="ELY35199.1"/>
    <property type="molecule type" value="Genomic_DNA"/>
</dbReference>
<dbReference type="Gene3D" id="3.30.980.10">
    <property type="entry name" value="Threonyl-trna Synthetase, Chain A, domain 2"/>
    <property type="match status" value="1"/>
</dbReference>
<keyword evidence="15" id="KW-1185">Reference proteome</keyword>
<dbReference type="Gene3D" id="3.10.310.40">
    <property type="match status" value="1"/>
</dbReference>
<dbReference type="InterPro" id="IPR012947">
    <property type="entry name" value="tRNA_SAD"/>
</dbReference>
<evidence type="ECO:0000256" key="9">
    <source>
        <dbReference type="ARBA" id="ARBA00023146"/>
    </source>
</evidence>
<dbReference type="Proteomes" id="UP000000390">
    <property type="component" value="Chromosome"/>
</dbReference>
<dbReference type="SUPFAM" id="SSF50447">
    <property type="entry name" value="Translation proteins"/>
    <property type="match status" value="1"/>
</dbReference>
<dbReference type="OrthoDB" id="11392at2157"/>
<accession>D8J3B7</accession>
<keyword evidence="7" id="KW-0694">RNA-binding</keyword>
<keyword evidence="10" id="KW-0175">Coiled coil</keyword>
<dbReference type="PANTHER" id="PTHR11777:SF9">
    <property type="entry name" value="ALANINE--TRNA LIGASE, CYTOPLASMIC"/>
    <property type="match status" value="1"/>
</dbReference>
<dbReference type="InterPro" id="IPR050058">
    <property type="entry name" value="Ala-tRNA_ligase"/>
</dbReference>
<dbReference type="STRING" id="795797.HacjB3_09205"/>
<sequence length="408" mass="43612">MNASAAAEPYVTEFEARIDRVDGREVVLDRTYFYAEGGGQPADRGEIDGVAVRDVQTRDGTVVHSLADGSGVETGRTVACEIDPAFRTYCMRTHTASHVLYGAGRRLLDDLGYGGFDIDERKARIDFETSTDIDDDVLIELEVLANRTVWEGRPVTWETVPVADARAREAVAFNTRTEEGVFEEDRGVRIVSIGADRTPTSTAESWDDAACGGTHVSNTREIGPISVLGRSNPGEGLTRVELAVGPAAIEHRTETRRAAERAARELGVGVPDLPAEIRRRRERITELEDERAALLGRIADARIDALGEDVLERDGERWLVGSVPHVDSDTLLERARALAGGDCEVAALVSDERPTTAVVASANGTDAGAVIDALTSEFGGGGGGGEEFAQGGGIAAEPAEVVSFLRDP</sequence>
<reference evidence="12" key="1">
    <citation type="journal article" date="2010" name="J. Bacteriol.">
        <title>Complete genome sequence of Halalkalicoccus jeotgali B3(T), an extremely halophilic archaeon.</title>
        <authorList>
            <person name="Roh S.W."/>
            <person name="Nam Y.D."/>
            <person name="Nam S.H."/>
            <person name="Choi S.H."/>
            <person name="Park H.S."/>
            <person name="Bae J.W."/>
        </authorList>
    </citation>
    <scope>NUCLEOTIDE SEQUENCE [LARGE SCALE GENOMIC DNA]</scope>
    <source>
        <strain evidence="12">B3</strain>
    </source>
</reference>
<dbReference type="SMART" id="SM00863">
    <property type="entry name" value="tRNA_SAD"/>
    <property type="match status" value="1"/>
</dbReference>
<evidence type="ECO:0000256" key="3">
    <source>
        <dbReference type="ARBA" id="ARBA00022598"/>
    </source>
</evidence>
<evidence type="ECO:0000256" key="5">
    <source>
        <dbReference type="ARBA" id="ARBA00022833"/>
    </source>
</evidence>
<evidence type="ECO:0000256" key="8">
    <source>
        <dbReference type="ARBA" id="ARBA00022917"/>
    </source>
</evidence>
<feature type="domain" description="Alanyl-transfer RNA synthetases family profile" evidence="11">
    <location>
        <begin position="1"/>
        <end position="254"/>
    </location>
</feature>
<dbReference type="InterPro" id="IPR018163">
    <property type="entry name" value="Thr/Ala-tRNA-synth_IIc_edit"/>
</dbReference>
<reference evidence="13 15" key="2">
    <citation type="journal article" date="2014" name="PLoS Genet.">
        <title>Phylogenetically driven sequencing of extremely halophilic archaea reveals strategies for static and dynamic osmo-response.</title>
        <authorList>
            <person name="Becker E.A."/>
            <person name="Seitzer P.M."/>
            <person name="Tritt A."/>
            <person name="Larsen D."/>
            <person name="Krusor M."/>
            <person name="Yao A.I."/>
            <person name="Wu D."/>
            <person name="Madern D."/>
            <person name="Eisen J.A."/>
            <person name="Darling A.E."/>
            <person name="Facciotti M.T."/>
        </authorList>
    </citation>
    <scope>NUCLEOTIDE SEQUENCE [LARGE SCALE GENOMIC DNA]</scope>
    <source>
        <strain evidence="13">B3</strain>
        <strain evidence="15">DSM 18796 / CECT 7217 / JCM 14584 / KCTC 4019 / B3</strain>
    </source>
</reference>
<dbReference type="Proteomes" id="UP000011645">
    <property type="component" value="Unassembled WGS sequence"/>
</dbReference>
<evidence type="ECO:0000256" key="1">
    <source>
        <dbReference type="ARBA" id="ARBA00008226"/>
    </source>
</evidence>
<dbReference type="KEGG" id="hje:HacjB3_09205"/>
<dbReference type="GO" id="GO:0004813">
    <property type="term" value="F:alanine-tRNA ligase activity"/>
    <property type="evidence" value="ECO:0007669"/>
    <property type="project" value="InterPro"/>
</dbReference>
<dbReference type="GO" id="GO:0000049">
    <property type="term" value="F:tRNA binding"/>
    <property type="evidence" value="ECO:0007669"/>
    <property type="project" value="UniProtKB-KW"/>
</dbReference>
<keyword evidence="4" id="KW-0547">Nucleotide-binding</keyword>
<evidence type="ECO:0000256" key="4">
    <source>
        <dbReference type="ARBA" id="ARBA00022741"/>
    </source>
</evidence>
<evidence type="ECO:0000313" key="14">
    <source>
        <dbReference type="Proteomes" id="UP000000390"/>
    </source>
</evidence>
<protein>
    <submittedName>
        <fullName evidence="12">Alanyl-tRNA synthetase</fullName>
    </submittedName>
</protein>